<sequence>MYPFPVPVIRLLNGSAVGGGYEIATACDIRISKGTSSFGFVQSTLGILPGWGGGVLLYEKVMRDFAFQWLVEGTMYSAEQLKEKGWLHHLVAEEGWEQQKKVLENHMSRLNCSRTNTRRKFPVTNWSPLWKKG</sequence>
<dbReference type="EMBL" id="JBHRRZ010000040">
    <property type="protein sequence ID" value="MFC2950209.1"/>
    <property type="molecule type" value="Genomic_DNA"/>
</dbReference>
<protein>
    <submittedName>
        <fullName evidence="2">Enoyl-CoA hydratase/isomerase family protein</fullName>
    </submittedName>
</protein>
<dbReference type="CDD" id="cd06558">
    <property type="entry name" value="crotonase-like"/>
    <property type="match status" value="1"/>
</dbReference>
<organism evidence="2 3">
    <name type="scientific">Virgibacillus sediminis</name>
    <dbReference type="NCBI Taxonomy" id="202260"/>
    <lineage>
        <taxon>Bacteria</taxon>
        <taxon>Bacillati</taxon>
        <taxon>Bacillota</taxon>
        <taxon>Bacilli</taxon>
        <taxon>Bacillales</taxon>
        <taxon>Bacillaceae</taxon>
        <taxon>Virgibacillus</taxon>
    </lineage>
</organism>
<evidence type="ECO:0000313" key="2">
    <source>
        <dbReference type="EMBL" id="MFC2950209.1"/>
    </source>
</evidence>
<accession>A0ABV7ABP8</accession>
<dbReference type="SUPFAM" id="SSF52096">
    <property type="entry name" value="ClpP/crotonase"/>
    <property type="match status" value="1"/>
</dbReference>
<comment type="caution">
    <text evidence="2">The sequence shown here is derived from an EMBL/GenBank/DDBJ whole genome shotgun (WGS) entry which is preliminary data.</text>
</comment>
<name>A0ABV7ABP8_9BACI</name>
<keyword evidence="3" id="KW-1185">Reference proteome</keyword>
<dbReference type="InterPro" id="IPR001753">
    <property type="entry name" value="Enoyl-CoA_hydra/iso"/>
</dbReference>
<dbReference type="PANTHER" id="PTHR11941:SF27">
    <property type="entry name" value="ETHYLMALONYL-COA DECARBOXYLASE"/>
    <property type="match status" value="1"/>
</dbReference>
<dbReference type="Pfam" id="PF00378">
    <property type="entry name" value="ECH_1"/>
    <property type="match status" value="1"/>
</dbReference>
<dbReference type="PANTHER" id="PTHR11941">
    <property type="entry name" value="ENOYL-COA HYDRATASE-RELATED"/>
    <property type="match status" value="1"/>
</dbReference>
<reference evidence="3" key="1">
    <citation type="journal article" date="2019" name="Int. J. Syst. Evol. Microbiol.">
        <title>The Global Catalogue of Microorganisms (GCM) 10K type strain sequencing project: providing services to taxonomists for standard genome sequencing and annotation.</title>
        <authorList>
            <consortium name="The Broad Institute Genomics Platform"/>
            <consortium name="The Broad Institute Genome Sequencing Center for Infectious Disease"/>
            <person name="Wu L."/>
            <person name="Ma J."/>
        </authorList>
    </citation>
    <scope>NUCLEOTIDE SEQUENCE [LARGE SCALE GENOMIC DNA]</scope>
    <source>
        <strain evidence="3">KCTC 13193</strain>
    </source>
</reference>
<proteinExistence type="predicted"/>
<dbReference type="InterPro" id="IPR029045">
    <property type="entry name" value="ClpP/crotonase-like_dom_sf"/>
</dbReference>
<keyword evidence="1" id="KW-0456">Lyase</keyword>
<dbReference type="RefSeq" id="WP_390308294.1">
    <property type="nucleotide sequence ID" value="NZ_JBHRRZ010000040.1"/>
</dbReference>
<dbReference type="Proteomes" id="UP001595387">
    <property type="component" value="Unassembled WGS sequence"/>
</dbReference>
<dbReference type="Gene3D" id="3.90.226.10">
    <property type="entry name" value="2-enoyl-CoA Hydratase, Chain A, domain 1"/>
    <property type="match status" value="1"/>
</dbReference>
<evidence type="ECO:0000256" key="1">
    <source>
        <dbReference type="ARBA" id="ARBA00023239"/>
    </source>
</evidence>
<gene>
    <name evidence="2" type="ORF">ACFODW_17940</name>
</gene>
<evidence type="ECO:0000313" key="3">
    <source>
        <dbReference type="Proteomes" id="UP001595387"/>
    </source>
</evidence>